<organism evidence="1 2">
    <name type="scientific">Panagrolaimus sp. JU765</name>
    <dbReference type="NCBI Taxonomy" id="591449"/>
    <lineage>
        <taxon>Eukaryota</taxon>
        <taxon>Metazoa</taxon>
        <taxon>Ecdysozoa</taxon>
        <taxon>Nematoda</taxon>
        <taxon>Chromadorea</taxon>
        <taxon>Rhabditida</taxon>
        <taxon>Tylenchina</taxon>
        <taxon>Panagrolaimomorpha</taxon>
        <taxon>Panagrolaimoidea</taxon>
        <taxon>Panagrolaimidae</taxon>
        <taxon>Panagrolaimus</taxon>
    </lineage>
</organism>
<evidence type="ECO:0000313" key="1">
    <source>
        <dbReference type="Proteomes" id="UP000887576"/>
    </source>
</evidence>
<protein>
    <submittedName>
        <fullName evidence="2">Uncharacterized protein</fullName>
    </submittedName>
</protein>
<evidence type="ECO:0000313" key="2">
    <source>
        <dbReference type="WBParaSite" id="JU765_v2.g10510.t2"/>
    </source>
</evidence>
<name>A0AC34PVV2_9BILA</name>
<sequence>MDSSDNSPTKLDNKSRFSSYLSKTNELARRIARGLFIFGFIILGVSCLSCIVWALALIIQSSRTIEFSCMLIISGLQIGNFIIHAVIYKTKNLITTFIGIISCLSILTCLIAFMITTALRDIPDNPLFRITPVAIGISGVHVLLFVVDANYVRFLRNERAQRKNDQEIEQANDSKHLSVKVLLFVVDANYVRFLRNERAQGKNDQEIEQAKDSKHLSVKVVKSELETAKEATPKLSPGALVVIPNTSQESDDYSASNERNTAGSDVYPDGLNPFEEAYFCSSDEIKFSSTDSESEPSDLTESEINKLQIREWSFAAKNAASPASDPKSEFLVDVAPEIPQLPKDEYDDSLSEQSITLTATSTPKPGTKTRQRMQYLFPLHDVSPILDYSDKNKIFLPDATFVVPCQNDPNQYSSTTVLNVVNNLI</sequence>
<proteinExistence type="predicted"/>
<dbReference type="Proteomes" id="UP000887576">
    <property type="component" value="Unplaced"/>
</dbReference>
<reference evidence="2" key="1">
    <citation type="submission" date="2022-11" db="UniProtKB">
        <authorList>
            <consortium name="WormBaseParasite"/>
        </authorList>
    </citation>
    <scope>IDENTIFICATION</scope>
</reference>
<accession>A0AC34PVV2</accession>
<dbReference type="WBParaSite" id="JU765_v2.g10510.t2">
    <property type="protein sequence ID" value="JU765_v2.g10510.t2"/>
    <property type="gene ID" value="JU765_v2.g10510"/>
</dbReference>